<feature type="region of interest" description="Disordered" evidence="10">
    <location>
        <begin position="72"/>
        <end position="92"/>
    </location>
</feature>
<keyword evidence="12" id="KW-1185">Reference proteome</keyword>
<evidence type="ECO:0000313" key="12">
    <source>
        <dbReference type="Proteomes" id="UP000581769"/>
    </source>
</evidence>
<dbReference type="InterPro" id="IPR036396">
    <property type="entry name" value="Cyt_P450_sf"/>
</dbReference>
<evidence type="ECO:0000256" key="9">
    <source>
        <dbReference type="RuleBase" id="RU000461"/>
    </source>
</evidence>
<evidence type="ECO:0000256" key="7">
    <source>
        <dbReference type="ARBA" id="ARBA00023033"/>
    </source>
</evidence>
<dbReference type="RefSeq" id="WP_184776844.1">
    <property type="nucleotide sequence ID" value="NZ_JACHMG010000001.1"/>
</dbReference>
<evidence type="ECO:0000256" key="5">
    <source>
        <dbReference type="ARBA" id="ARBA00023002"/>
    </source>
</evidence>
<evidence type="ECO:0000313" key="11">
    <source>
        <dbReference type="EMBL" id="MBB4682662.1"/>
    </source>
</evidence>
<evidence type="ECO:0000256" key="4">
    <source>
        <dbReference type="ARBA" id="ARBA00022723"/>
    </source>
</evidence>
<dbReference type="GO" id="GO:0020037">
    <property type="term" value="F:heme binding"/>
    <property type="evidence" value="ECO:0007669"/>
    <property type="project" value="InterPro"/>
</dbReference>
<organism evidence="11 12">
    <name type="scientific">Amycolatopsis jiangsuensis</name>
    <dbReference type="NCBI Taxonomy" id="1181879"/>
    <lineage>
        <taxon>Bacteria</taxon>
        <taxon>Bacillati</taxon>
        <taxon>Actinomycetota</taxon>
        <taxon>Actinomycetes</taxon>
        <taxon>Pseudonocardiales</taxon>
        <taxon>Pseudonocardiaceae</taxon>
        <taxon>Amycolatopsis</taxon>
    </lineage>
</organism>
<gene>
    <name evidence="11" type="ORF">BJY18_000147</name>
</gene>
<dbReference type="FunFam" id="1.10.630.10:FF:000018">
    <property type="entry name" value="Cytochrome P450 monooxygenase"/>
    <property type="match status" value="1"/>
</dbReference>
<dbReference type="GO" id="GO:0016705">
    <property type="term" value="F:oxidoreductase activity, acting on paired donors, with incorporation or reduction of molecular oxygen"/>
    <property type="evidence" value="ECO:0007669"/>
    <property type="project" value="InterPro"/>
</dbReference>
<comment type="caution">
    <text evidence="11">The sequence shown here is derived from an EMBL/GenBank/DDBJ whole genome shotgun (WGS) entry which is preliminary data.</text>
</comment>
<evidence type="ECO:0000256" key="6">
    <source>
        <dbReference type="ARBA" id="ARBA00023004"/>
    </source>
</evidence>
<name>A0A840IN87_9PSEU</name>
<evidence type="ECO:0000256" key="2">
    <source>
        <dbReference type="ARBA" id="ARBA00010617"/>
    </source>
</evidence>
<dbReference type="InterPro" id="IPR017972">
    <property type="entry name" value="Cyt_P450_CS"/>
</dbReference>
<keyword evidence="3 9" id="KW-0349">Heme</keyword>
<dbReference type="GO" id="GO:0004497">
    <property type="term" value="F:monooxygenase activity"/>
    <property type="evidence" value="ECO:0007669"/>
    <property type="project" value="UniProtKB-KW"/>
</dbReference>
<evidence type="ECO:0000256" key="8">
    <source>
        <dbReference type="ARBA" id="ARBA00055433"/>
    </source>
</evidence>
<dbReference type="Gene3D" id="1.10.630.10">
    <property type="entry name" value="Cytochrome P450"/>
    <property type="match status" value="1"/>
</dbReference>
<evidence type="ECO:0000256" key="10">
    <source>
        <dbReference type="SAM" id="MobiDB-lite"/>
    </source>
</evidence>
<evidence type="ECO:0000256" key="1">
    <source>
        <dbReference type="ARBA" id="ARBA00004660"/>
    </source>
</evidence>
<dbReference type="InterPro" id="IPR002397">
    <property type="entry name" value="Cyt_P450_B"/>
</dbReference>
<keyword evidence="6 9" id="KW-0408">Iron</keyword>
<comment type="function">
    <text evidence="8">Involved in the coupling of aromatic side chains of the heptapeptide of vancomycin.</text>
</comment>
<dbReference type="SUPFAM" id="SSF48264">
    <property type="entry name" value="Cytochrome P450"/>
    <property type="match status" value="1"/>
</dbReference>
<dbReference type="PRINTS" id="PR00359">
    <property type="entry name" value="BP450"/>
</dbReference>
<protein>
    <submittedName>
        <fullName evidence="11">Pentalenic acid synthase</fullName>
        <ecNumber evidence="11">1.14.15.11</ecNumber>
    </submittedName>
</protein>
<dbReference type="GO" id="GO:0005506">
    <property type="term" value="F:iron ion binding"/>
    <property type="evidence" value="ECO:0007669"/>
    <property type="project" value="InterPro"/>
</dbReference>
<dbReference type="Pfam" id="PF00067">
    <property type="entry name" value="p450"/>
    <property type="match status" value="1"/>
</dbReference>
<dbReference type="EC" id="1.14.15.11" evidence="11"/>
<sequence length="396" mass="43013">MTELVDELLQLPQARTCPYGPPAAYRELHTRRPVSRVTLPNGDQGWLVTGFAETRDLLVDLRVSADRTRPGFPALLPSPAEGTPLRTLAGMDDPEHNRFRRMVTSWFTIRRVRAMRPALERLAGTLVDRMAGESRSADLVPAYCLPLPSMVICELLGVPYADHEFFQDRTRTMITAEDQAEVVRAATELIGYLTGLAADKTRGPGPDLISYLLAGQVGPGRMTVAQLVNMAVLLLGAGHETLSGSIALGVALLAGDTERLAALRTAPEAAVEALVRHTSVTDTVVNRVATADIDVGDVRIRAGDALVFSTAVANRDHRVHPDPDRLDLSDGHRRHVAFGFGVHQCLGQNLARIELEVALTVLFDRLPGLRVAIPEAELPVKSSPLVNGLKALPVRW</sequence>
<accession>A0A840IN87</accession>
<dbReference type="EMBL" id="JACHMG010000001">
    <property type="protein sequence ID" value="MBB4682662.1"/>
    <property type="molecule type" value="Genomic_DNA"/>
</dbReference>
<proteinExistence type="inferred from homology"/>
<comment type="pathway">
    <text evidence="1">Antibiotic biosynthesis; vancomycin biosynthesis.</text>
</comment>
<dbReference type="InterPro" id="IPR001128">
    <property type="entry name" value="Cyt_P450"/>
</dbReference>
<reference evidence="11 12" key="1">
    <citation type="submission" date="2020-08" db="EMBL/GenBank/DDBJ databases">
        <title>Sequencing the genomes of 1000 actinobacteria strains.</title>
        <authorList>
            <person name="Klenk H.-P."/>
        </authorList>
    </citation>
    <scope>NUCLEOTIDE SEQUENCE [LARGE SCALE GENOMIC DNA]</scope>
    <source>
        <strain evidence="11 12">DSM 45859</strain>
    </source>
</reference>
<dbReference type="AlphaFoldDB" id="A0A840IN87"/>
<keyword evidence="5 9" id="KW-0560">Oxidoreductase</keyword>
<dbReference type="PRINTS" id="PR00385">
    <property type="entry name" value="P450"/>
</dbReference>
<dbReference type="PANTHER" id="PTHR46696">
    <property type="entry name" value="P450, PUTATIVE (EUROFUNG)-RELATED"/>
    <property type="match status" value="1"/>
</dbReference>
<dbReference type="PROSITE" id="PS00086">
    <property type="entry name" value="CYTOCHROME_P450"/>
    <property type="match status" value="1"/>
</dbReference>
<keyword evidence="4 9" id="KW-0479">Metal-binding</keyword>
<dbReference type="Proteomes" id="UP000581769">
    <property type="component" value="Unassembled WGS sequence"/>
</dbReference>
<dbReference type="PANTHER" id="PTHR46696:SF1">
    <property type="entry name" value="CYTOCHROME P450 YJIB-RELATED"/>
    <property type="match status" value="1"/>
</dbReference>
<keyword evidence="7 9" id="KW-0503">Monooxygenase</keyword>
<evidence type="ECO:0000256" key="3">
    <source>
        <dbReference type="ARBA" id="ARBA00022617"/>
    </source>
</evidence>
<dbReference type="CDD" id="cd11030">
    <property type="entry name" value="CYP105-like"/>
    <property type="match status" value="1"/>
</dbReference>
<comment type="similarity">
    <text evidence="2 9">Belongs to the cytochrome P450 family.</text>
</comment>